<dbReference type="RefSeq" id="WP_161009346.1">
    <property type="nucleotide sequence ID" value="NZ_WWCN01000020.1"/>
</dbReference>
<dbReference type="Proteomes" id="UP000479335">
    <property type="component" value="Unassembled WGS sequence"/>
</dbReference>
<sequence length="477" mass="53670">MSIEDFLHPLLAAYINSPQWLKASVGRVYALVPASWRHGPAYGRYLAEAGVSDPVALKALSRSKLASTLRWAIETVPAYATYRHLLAQLDDPEAVLRQLPFTSKDAIKQAPEAYLSTAMEAKHRFPTFTGGSTSTPMKLYLQRGVSRAKEHAFVQYFHDRVKLRPTDVVLAMRGRNVPTVKRGGALWMYEPIKRHLILSTDHLEREHMADYVEAMRQWKPRIISAFPSAAYPLARWLKEHPAPEVQAGIEAVLLFSENVYDNQKALLGEVFDCPVLQHYGHTERVLMAASMPDDERCFFWPQYGHFELVDPQGEVITTPGVLGEIVGTGFDNQVMPFVRYRTGDMAVLSAQPHPLLPGYPAVERIEGRLQEFLVCHDHRLISICTMGAAHFSEIADFEQIQYEQSQPGHFVLNVVTRKPLSDEVRARIAHAVEEKTQGGCTAEVQVVGELTRTKNGKLRMLVQHLDISQYFGAACID</sequence>
<dbReference type="InterPro" id="IPR053158">
    <property type="entry name" value="CapK_Type1_Caps_Biosynth"/>
</dbReference>
<dbReference type="InterPro" id="IPR042099">
    <property type="entry name" value="ANL_N_sf"/>
</dbReference>
<dbReference type="PANTHER" id="PTHR36932">
    <property type="entry name" value="CAPSULAR POLYSACCHARIDE BIOSYNTHESIS PROTEIN"/>
    <property type="match status" value="1"/>
</dbReference>
<comment type="caution">
    <text evidence="1">The sequence shown here is derived from an EMBL/GenBank/DDBJ whole genome shotgun (WGS) entry which is preliminary data.</text>
</comment>
<evidence type="ECO:0008006" key="3">
    <source>
        <dbReference type="Google" id="ProtNLM"/>
    </source>
</evidence>
<evidence type="ECO:0000313" key="2">
    <source>
        <dbReference type="Proteomes" id="UP000479335"/>
    </source>
</evidence>
<dbReference type="Gene3D" id="3.40.50.12780">
    <property type="entry name" value="N-terminal domain of ligase-like"/>
    <property type="match status" value="1"/>
</dbReference>
<accession>A0A6L8KFU1</accession>
<dbReference type="AlphaFoldDB" id="A0A6L8KFU1"/>
<dbReference type="EMBL" id="WWCN01000020">
    <property type="protein sequence ID" value="MYM25900.1"/>
    <property type="molecule type" value="Genomic_DNA"/>
</dbReference>
<dbReference type="SUPFAM" id="SSF56801">
    <property type="entry name" value="Acetyl-CoA synthetase-like"/>
    <property type="match status" value="1"/>
</dbReference>
<proteinExistence type="predicted"/>
<gene>
    <name evidence="1" type="ORF">GTP46_25045</name>
</gene>
<dbReference type="PANTHER" id="PTHR36932:SF1">
    <property type="entry name" value="CAPSULAR POLYSACCHARIDE BIOSYNTHESIS PROTEIN"/>
    <property type="match status" value="1"/>
</dbReference>
<evidence type="ECO:0000313" key="1">
    <source>
        <dbReference type="EMBL" id="MYM25900.1"/>
    </source>
</evidence>
<keyword evidence="2" id="KW-1185">Reference proteome</keyword>
<protein>
    <recommendedName>
        <fullName evidence="3">Phenylacetate--CoA ligase family protein</fullName>
    </recommendedName>
</protein>
<reference evidence="1 2" key="1">
    <citation type="submission" date="2019-12" db="EMBL/GenBank/DDBJ databases">
        <title>Novel species isolated from a subtropical stream in China.</title>
        <authorList>
            <person name="Lu H."/>
        </authorList>
    </citation>
    <scope>NUCLEOTIDE SEQUENCE [LARGE SCALE GENOMIC DNA]</scope>
    <source>
        <strain evidence="1 2">FT135W</strain>
    </source>
</reference>
<organism evidence="1 2">
    <name type="scientific">Duganella flavida</name>
    <dbReference type="NCBI Taxonomy" id="2692175"/>
    <lineage>
        <taxon>Bacteria</taxon>
        <taxon>Pseudomonadati</taxon>
        <taxon>Pseudomonadota</taxon>
        <taxon>Betaproteobacteria</taxon>
        <taxon>Burkholderiales</taxon>
        <taxon>Oxalobacteraceae</taxon>
        <taxon>Telluria group</taxon>
        <taxon>Duganella</taxon>
    </lineage>
</organism>
<name>A0A6L8KFU1_9BURK</name>